<feature type="compositionally biased region" description="Polar residues" evidence="1">
    <location>
        <begin position="109"/>
        <end position="122"/>
    </location>
</feature>
<accession>F8NDA8</accession>
<evidence type="ECO:0000256" key="1">
    <source>
        <dbReference type="SAM" id="MobiDB-lite"/>
    </source>
</evidence>
<dbReference type="HOGENOM" id="CLU_018294_0_0_1"/>
<organism>
    <name type="scientific">Serpula lacrymans var. lacrymans (strain S7.9)</name>
    <name type="common">Dry rot fungus</name>
    <dbReference type="NCBI Taxonomy" id="578457"/>
    <lineage>
        <taxon>Eukaryota</taxon>
        <taxon>Fungi</taxon>
        <taxon>Dikarya</taxon>
        <taxon>Basidiomycota</taxon>
        <taxon>Agaricomycotina</taxon>
        <taxon>Agaricomycetes</taxon>
        <taxon>Agaricomycetidae</taxon>
        <taxon>Boletales</taxon>
        <taxon>Coniophorineae</taxon>
        <taxon>Serpulaceae</taxon>
        <taxon>Serpula</taxon>
    </lineage>
</organism>
<dbReference type="KEGG" id="sla:SERLADRAFT_431662"/>
<feature type="region of interest" description="Disordered" evidence="1">
    <location>
        <begin position="92"/>
        <end position="122"/>
    </location>
</feature>
<dbReference type="Proteomes" id="UP000008064">
    <property type="component" value="Unassembled WGS sequence"/>
</dbReference>
<dbReference type="AlphaFoldDB" id="F8NDA8"/>
<name>F8NDA8_SERL9</name>
<dbReference type="GeneID" id="18813788"/>
<proteinExistence type="predicted"/>
<evidence type="ECO:0000313" key="2">
    <source>
        <dbReference type="EMBL" id="EGO30192.1"/>
    </source>
</evidence>
<reference evidence="2" key="1">
    <citation type="submission" date="2011-04" db="EMBL/GenBank/DDBJ databases">
        <title>Evolution of plant cell wall degrading machinery underlies the functional diversity of forest fungi.</title>
        <authorList>
            <consortium name="US DOE Joint Genome Institute (JGI-PGF)"/>
            <person name="Eastwood D.C."/>
            <person name="Floudas D."/>
            <person name="Binder M."/>
            <person name="Majcherczyk A."/>
            <person name="Schneider P."/>
            <person name="Aerts A."/>
            <person name="Asiegbu F.O."/>
            <person name="Baker S.E."/>
            <person name="Barry K."/>
            <person name="Bendiksby M."/>
            <person name="Blumentritt M."/>
            <person name="Coutinho P.M."/>
            <person name="Cullen D."/>
            <person name="Cullen D."/>
            <person name="Gathman A."/>
            <person name="Goodell B."/>
            <person name="Henrissat B."/>
            <person name="Ihrmark K."/>
            <person name="Kauserud H."/>
            <person name="Kohler A."/>
            <person name="LaButti K."/>
            <person name="Lapidus A."/>
            <person name="Lavin J.L."/>
            <person name="Lee Y.-H."/>
            <person name="Lindquist E."/>
            <person name="Lilly W."/>
            <person name="Lucas S."/>
            <person name="Morin E."/>
            <person name="Murat C."/>
            <person name="Oguiza J.A."/>
            <person name="Park J."/>
            <person name="Pisabarro A.G."/>
            <person name="Riley R."/>
            <person name="Rosling A."/>
            <person name="Salamov A."/>
            <person name="Schmidt O."/>
            <person name="Schmutz J."/>
            <person name="Skrede I."/>
            <person name="Stenlid J."/>
            <person name="Wiebenga A."/>
            <person name="Xie X."/>
            <person name="Kues U."/>
            <person name="Hibbett D.S."/>
            <person name="Hoffmeister D."/>
            <person name="Hogberg N."/>
            <person name="Martin F."/>
            <person name="Grigoriev I.V."/>
            <person name="Watkinson S.C."/>
        </authorList>
    </citation>
    <scope>NUCLEOTIDE SEQUENCE</scope>
    <source>
        <strain evidence="2">S7.9</strain>
    </source>
</reference>
<dbReference type="RefSeq" id="XP_007312076.1">
    <property type="nucleotide sequence ID" value="XM_007312014.1"/>
</dbReference>
<sequence>MNNTDLETLKKGLGALKKSVMQCKAELEAHISCGQSISEEDKNWLDGPANLIDKQCDIEALISYYNQGLQGLDKDSQLLVEKLRELRGGESKIVRKKKSSKLKCSPRSNSNPTKPAPVSQFNTGKKQRATLAIRIEPNDQGIIRCFKAHYWAAYISEQLPNITRASPQAASMKLISSSSKLCGWLMLLGGRLTPPHSVTVRRRLEFYPTLLALPSQPSILVFSLLYRDTDSLVHAKKAVEEALDALQATGALQKVNRMYLREIWNPEEEHWTALSMSDVEIVETVMAESRSEDTNAGAGGSWDNKEDALLSLLPCAKRSWRPLL</sequence>
<protein>
    <submittedName>
        <fullName evidence="2">Uncharacterized protein</fullName>
    </submittedName>
</protein>
<dbReference type="EMBL" id="GL945428">
    <property type="protein sequence ID" value="EGO30192.1"/>
    <property type="molecule type" value="Genomic_DNA"/>
</dbReference>
<gene>
    <name evidence="2" type="ORF">SERLADRAFT_431662</name>
</gene>
<dbReference type="OrthoDB" id="2682730at2759"/>